<feature type="region of interest" description="Disordered" evidence="1">
    <location>
        <begin position="272"/>
        <end position="324"/>
    </location>
</feature>
<dbReference type="EMBL" id="JAUIZM010000001">
    <property type="protein sequence ID" value="KAK1403265.1"/>
    <property type="molecule type" value="Genomic_DNA"/>
</dbReference>
<dbReference type="AlphaFoldDB" id="A0AAD8JEU6"/>
<dbReference type="PANTHER" id="PTHR36721">
    <property type="entry name" value="PROLINE-RICH FAMILY PROTEIN"/>
    <property type="match status" value="1"/>
</dbReference>
<accession>A0AAD8JEU6</accession>
<dbReference type="Proteomes" id="UP001237642">
    <property type="component" value="Unassembled WGS sequence"/>
</dbReference>
<feature type="region of interest" description="Disordered" evidence="1">
    <location>
        <begin position="471"/>
        <end position="504"/>
    </location>
</feature>
<feature type="compositionally biased region" description="Polar residues" evidence="1">
    <location>
        <begin position="665"/>
        <end position="700"/>
    </location>
</feature>
<name>A0AAD8JEU6_9APIA</name>
<feature type="compositionally biased region" description="Polar residues" evidence="1">
    <location>
        <begin position="171"/>
        <end position="192"/>
    </location>
</feature>
<comment type="caution">
    <text evidence="2">The sequence shown here is derived from an EMBL/GenBank/DDBJ whole genome shotgun (WGS) entry which is preliminary data.</text>
</comment>
<feature type="compositionally biased region" description="Polar residues" evidence="1">
    <location>
        <begin position="295"/>
        <end position="304"/>
    </location>
</feature>
<feature type="compositionally biased region" description="Acidic residues" evidence="1">
    <location>
        <begin position="493"/>
        <end position="502"/>
    </location>
</feature>
<feature type="compositionally biased region" description="Basic and acidic residues" evidence="1">
    <location>
        <begin position="743"/>
        <end position="849"/>
    </location>
</feature>
<feature type="compositionally biased region" description="Basic and acidic residues" evidence="1">
    <location>
        <begin position="481"/>
        <end position="492"/>
    </location>
</feature>
<feature type="region of interest" description="Disordered" evidence="1">
    <location>
        <begin position="168"/>
        <end position="259"/>
    </location>
</feature>
<evidence type="ECO:0000256" key="1">
    <source>
        <dbReference type="SAM" id="MobiDB-lite"/>
    </source>
</evidence>
<protein>
    <submittedName>
        <fullName evidence="2">PNN-interacting serine/arginine-rich protein</fullName>
    </submittedName>
</protein>
<feature type="compositionally biased region" description="Basic residues" evidence="1">
    <location>
        <begin position="889"/>
        <end position="898"/>
    </location>
</feature>
<feature type="compositionally biased region" description="Pro residues" evidence="1">
    <location>
        <begin position="12"/>
        <end position="22"/>
    </location>
</feature>
<dbReference type="PANTHER" id="PTHR36721:SF1">
    <property type="entry name" value="OS04G0446401 PROTEIN"/>
    <property type="match status" value="1"/>
</dbReference>
<feature type="region of interest" description="Disordered" evidence="1">
    <location>
        <begin position="1"/>
        <end position="130"/>
    </location>
</feature>
<feature type="compositionally biased region" description="Polar residues" evidence="1">
    <location>
        <begin position="105"/>
        <end position="123"/>
    </location>
</feature>
<keyword evidence="3" id="KW-1185">Reference proteome</keyword>
<feature type="compositionally biased region" description="Pro residues" evidence="1">
    <location>
        <begin position="88"/>
        <end position="101"/>
    </location>
</feature>
<feature type="region of interest" description="Disordered" evidence="1">
    <location>
        <begin position="731"/>
        <end position="947"/>
    </location>
</feature>
<feature type="region of interest" description="Disordered" evidence="1">
    <location>
        <begin position="657"/>
        <end position="707"/>
    </location>
</feature>
<gene>
    <name evidence="2" type="ORF">POM88_002870</name>
</gene>
<evidence type="ECO:0000313" key="3">
    <source>
        <dbReference type="Proteomes" id="UP001237642"/>
    </source>
</evidence>
<feature type="compositionally biased region" description="Basic residues" evidence="1">
    <location>
        <begin position="934"/>
        <end position="947"/>
    </location>
</feature>
<evidence type="ECO:0000313" key="2">
    <source>
        <dbReference type="EMBL" id="KAK1403265.1"/>
    </source>
</evidence>
<proteinExistence type="predicted"/>
<sequence>MEYQQPPHTYMHPPPPPPPPSDPNHQHQQQPSLVPPPPRPTWFSGQFQYTGQSPSPANHQQWAPPAPQSHASYPAPPPQPYHAHHQYHPPPPPPPPRPQSYPPQLNQEWHNSGWNQNQNQQLQYPAHNNGEDWAAKARAWAASQTSSDNQYPQSQYASFGRIEENQYLMANPQNSDGQHFPVATSSYQQHQASVPPPYQSSESSFSSGYVPDGPLPFNGRNGSLVGEPNSALPHQESSSSLSVHQQEVPSSYSSVTGKENIADQSEQFYKSPWAFTSTSQHQAQPAPDGRALSIEQPQYAFSHQSDGRPSDLSDQPLDFAPGYNRDHAQHVQSNYSLNSGAPLRGIESPSDIASIHAWSASAAPGVVYPPVHLTGPQVDPSLAISSPVSGNFGPLFGRVSGQNFQPIGPSVSVPFGGAGTFSGDGFGASGVSDRVKKPSVPSWLREQILKKKAIATSAPEFSEHHNSMAEEVIDKSISGDPDSKSVDSSRSTEEEDDEEDDGEIARTAAINQEIKRVLTEILLKVTDDLFNEIATKVLSEEVDSSDASLNREASPSAPEIPTLKASAKVLITARPSATESDDSRISILSAPGDLLGLASYASDDDEDYEIKNTDLPNSKRIHQVSTTKKLSDDLSVGGNDLSAAEAKENLINNFVSETDGRMYPNGSSGNYRPNNELNSNGSGRESSHGTLRSKNSSKTDLSPDDGVEVVNKADISMSKDNIKGLVKTELSVGSKKVTSGLTEVREDRKKMDDKRQSSEGKYIARGDESRRRQDERKVKKEKTDDYDELNEKLKEHPDSKGRSGHRNDKDMQTEKDRRTRGKEGNERKRDGTRDEKGERTRDKPTSDSSRHKRYRSPSVDSRGRDSKNHTVVGRTNNYSDDESSEESRRKLRSRKRKLSPSPDRSHRRQVSRSPHSKHSQRRHSPYSSLDTTRGKRSRSKSPARRKR</sequence>
<organism evidence="2 3">
    <name type="scientific">Heracleum sosnowskyi</name>
    <dbReference type="NCBI Taxonomy" id="360622"/>
    <lineage>
        <taxon>Eukaryota</taxon>
        <taxon>Viridiplantae</taxon>
        <taxon>Streptophyta</taxon>
        <taxon>Embryophyta</taxon>
        <taxon>Tracheophyta</taxon>
        <taxon>Spermatophyta</taxon>
        <taxon>Magnoliopsida</taxon>
        <taxon>eudicotyledons</taxon>
        <taxon>Gunneridae</taxon>
        <taxon>Pentapetalae</taxon>
        <taxon>asterids</taxon>
        <taxon>campanulids</taxon>
        <taxon>Apiales</taxon>
        <taxon>Apiaceae</taxon>
        <taxon>Apioideae</taxon>
        <taxon>apioid superclade</taxon>
        <taxon>Tordylieae</taxon>
        <taxon>Tordyliinae</taxon>
        <taxon>Heracleum</taxon>
    </lineage>
</organism>
<reference evidence="2" key="2">
    <citation type="submission" date="2023-05" db="EMBL/GenBank/DDBJ databases">
        <authorList>
            <person name="Schelkunov M.I."/>
        </authorList>
    </citation>
    <scope>NUCLEOTIDE SEQUENCE</scope>
    <source>
        <strain evidence="2">Hsosn_3</strain>
        <tissue evidence="2">Leaf</tissue>
    </source>
</reference>
<feature type="compositionally biased region" description="Basic residues" evidence="1">
    <location>
        <begin position="905"/>
        <end position="924"/>
    </location>
</feature>
<feature type="compositionally biased region" description="Polar residues" evidence="1">
    <location>
        <begin position="235"/>
        <end position="259"/>
    </location>
</feature>
<feature type="compositionally biased region" description="Polar residues" evidence="1">
    <location>
        <begin position="43"/>
        <end position="61"/>
    </location>
</feature>
<feature type="compositionally biased region" description="Low complexity" evidence="1">
    <location>
        <begin position="1"/>
        <end position="11"/>
    </location>
</feature>
<feature type="compositionally biased region" description="Polar residues" evidence="1">
    <location>
        <begin position="272"/>
        <end position="283"/>
    </location>
</feature>
<reference evidence="2" key="1">
    <citation type="submission" date="2023-02" db="EMBL/GenBank/DDBJ databases">
        <title>Genome of toxic invasive species Heracleum sosnowskyi carries increased number of genes despite the absence of recent whole-genome duplications.</title>
        <authorList>
            <person name="Schelkunov M."/>
            <person name="Shtratnikova V."/>
            <person name="Makarenko M."/>
            <person name="Klepikova A."/>
            <person name="Omelchenko D."/>
            <person name="Novikova G."/>
            <person name="Obukhova E."/>
            <person name="Bogdanov V."/>
            <person name="Penin A."/>
            <person name="Logacheva M."/>
        </authorList>
    </citation>
    <scope>NUCLEOTIDE SEQUENCE</scope>
    <source>
        <strain evidence="2">Hsosn_3</strain>
        <tissue evidence="2">Leaf</tissue>
    </source>
</reference>